<evidence type="ECO:0000313" key="14">
    <source>
        <dbReference type="Proteomes" id="UP001231189"/>
    </source>
</evidence>
<dbReference type="SUPFAM" id="SSF52058">
    <property type="entry name" value="L domain-like"/>
    <property type="match status" value="1"/>
</dbReference>
<evidence type="ECO:0000313" key="13">
    <source>
        <dbReference type="EMBL" id="KAK1669686.1"/>
    </source>
</evidence>
<feature type="domain" description="Disease resistance protein winged helix" evidence="10">
    <location>
        <begin position="338"/>
        <end position="409"/>
    </location>
</feature>
<dbReference type="Pfam" id="PF18052">
    <property type="entry name" value="Rx_N"/>
    <property type="match status" value="1"/>
</dbReference>
<dbReference type="InterPro" id="IPR041118">
    <property type="entry name" value="Rx_N"/>
</dbReference>
<dbReference type="Pfam" id="PF00931">
    <property type="entry name" value="NB-ARC"/>
    <property type="match status" value="1"/>
</dbReference>
<dbReference type="GO" id="GO:0006952">
    <property type="term" value="P:defense response"/>
    <property type="evidence" value="ECO:0007669"/>
    <property type="project" value="UniProtKB-KW"/>
</dbReference>
<keyword evidence="3" id="KW-0677">Repeat</keyword>
<dbReference type="Gene3D" id="1.20.5.4130">
    <property type="match status" value="1"/>
</dbReference>
<keyword evidence="7" id="KW-0175">Coiled coil</keyword>
<dbReference type="InterPro" id="IPR003591">
    <property type="entry name" value="Leu-rich_rpt_typical-subtyp"/>
</dbReference>
<dbReference type="Pfam" id="PF25019">
    <property type="entry name" value="LRR_R13L1-DRL21"/>
    <property type="match status" value="1"/>
</dbReference>
<dbReference type="Proteomes" id="UP001231189">
    <property type="component" value="Unassembled WGS sequence"/>
</dbReference>
<organism evidence="13 14">
    <name type="scientific">Lolium multiflorum</name>
    <name type="common">Italian ryegrass</name>
    <name type="synonym">Lolium perenne subsp. multiflorum</name>
    <dbReference type="NCBI Taxonomy" id="4521"/>
    <lineage>
        <taxon>Eukaryota</taxon>
        <taxon>Viridiplantae</taxon>
        <taxon>Streptophyta</taxon>
        <taxon>Embryophyta</taxon>
        <taxon>Tracheophyta</taxon>
        <taxon>Spermatophyta</taxon>
        <taxon>Magnoliopsida</taxon>
        <taxon>Liliopsida</taxon>
        <taxon>Poales</taxon>
        <taxon>Poaceae</taxon>
        <taxon>BOP clade</taxon>
        <taxon>Pooideae</taxon>
        <taxon>Poodae</taxon>
        <taxon>Poeae</taxon>
        <taxon>Poeae Chloroplast Group 2 (Poeae type)</taxon>
        <taxon>Loliodinae</taxon>
        <taxon>Loliinae</taxon>
        <taxon>Lolium</taxon>
    </lineage>
</organism>
<evidence type="ECO:0000259" key="12">
    <source>
        <dbReference type="Pfam" id="PF25019"/>
    </source>
</evidence>
<dbReference type="Pfam" id="PF23559">
    <property type="entry name" value="WHD_DRP"/>
    <property type="match status" value="1"/>
</dbReference>
<dbReference type="SUPFAM" id="SSF52540">
    <property type="entry name" value="P-loop containing nucleoside triphosphate hydrolases"/>
    <property type="match status" value="1"/>
</dbReference>
<keyword evidence="5" id="KW-0611">Plant defense</keyword>
<gene>
    <name evidence="13" type="ORF">QYE76_057845</name>
</gene>
<evidence type="ECO:0000256" key="1">
    <source>
        <dbReference type="ARBA" id="ARBA00008894"/>
    </source>
</evidence>
<proteinExistence type="inferred from homology"/>
<dbReference type="InterPro" id="IPR027417">
    <property type="entry name" value="P-loop_NTPase"/>
</dbReference>
<feature type="domain" description="Disease resistance R13L4/SHOC-2-like LRR" evidence="11">
    <location>
        <begin position="457"/>
        <end position="584"/>
    </location>
</feature>
<dbReference type="InterPro" id="IPR055414">
    <property type="entry name" value="LRR_R13L4/SHOC2-like"/>
</dbReference>
<name>A0AAD8WPF5_LOLMU</name>
<dbReference type="SUPFAM" id="SSF52047">
    <property type="entry name" value="RNI-like"/>
    <property type="match status" value="2"/>
</dbReference>
<dbReference type="InterPro" id="IPR032675">
    <property type="entry name" value="LRR_dom_sf"/>
</dbReference>
<evidence type="ECO:0000256" key="2">
    <source>
        <dbReference type="ARBA" id="ARBA00022614"/>
    </source>
</evidence>
<dbReference type="InterPro" id="IPR056789">
    <property type="entry name" value="LRR_R13L1-DRL21"/>
</dbReference>
<keyword evidence="4" id="KW-0547">Nucleotide-binding</keyword>
<feature type="domain" description="NB-ARC" evidence="8">
    <location>
        <begin position="146"/>
        <end position="249"/>
    </location>
</feature>
<dbReference type="GO" id="GO:0051707">
    <property type="term" value="P:response to other organism"/>
    <property type="evidence" value="ECO:0007669"/>
    <property type="project" value="UniProtKB-ARBA"/>
</dbReference>
<evidence type="ECO:0000256" key="7">
    <source>
        <dbReference type="ARBA" id="ARBA00023054"/>
    </source>
</evidence>
<dbReference type="InterPro" id="IPR002182">
    <property type="entry name" value="NB-ARC"/>
</dbReference>
<feature type="domain" description="R13L1/DRL21-like LRR repeat region" evidence="12">
    <location>
        <begin position="836"/>
        <end position="955"/>
    </location>
</feature>
<dbReference type="SMART" id="SM00369">
    <property type="entry name" value="LRR_TYP"/>
    <property type="match status" value="6"/>
</dbReference>
<keyword evidence="6" id="KW-0067">ATP-binding</keyword>
<keyword evidence="14" id="KW-1185">Reference proteome</keyword>
<feature type="domain" description="Disease resistance N-terminal" evidence="9">
    <location>
        <begin position="12"/>
        <end position="98"/>
    </location>
</feature>
<keyword evidence="2" id="KW-0433">Leucine-rich repeat</keyword>
<evidence type="ECO:0000256" key="3">
    <source>
        <dbReference type="ARBA" id="ARBA00022737"/>
    </source>
</evidence>
<evidence type="ECO:0000259" key="8">
    <source>
        <dbReference type="Pfam" id="PF00931"/>
    </source>
</evidence>
<protein>
    <submittedName>
        <fullName evidence="13">Uncharacterized protein</fullName>
    </submittedName>
</protein>
<evidence type="ECO:0000256" key="5">
    <source>
        <dbReference type="ARBA" id="ARBA00022821"/>
    </source>
</evidence>
<reference evidence="13" key="1">
    <citation type="submission" date="2023-07" db="EMBL/GenBank/DDBJ databases">
        <title>A chromosome-level genome assembly of Lolium multiflorum.</title>
        <authorList>
            <person name="Chen Y."/>
            <person name="Copetti D."/>
            <person name="Kolliker R."/>
            <person name="Studer B."/>
        </authorList>
    </citation>
    <scope>NUCLEOTIDE SEQUENCE</scope>
    <source>
        <strain evidence="13">02402/16</strain>
        <tissue evidence="13">Leaf</tissue>
    </source>
</reference>
<dbReference type="PANTHER" id="PTHR36766:SF40">
    <property type="entry name" value="DISEASE RESISTANCE PROTEIN RGA3"/>
    <property type="match status" value="1"/>
</dbReference>
<accession>A0AAD8WPF5</accession>
<evidence type="ECO:0000259" key="9">
    <source>
        <dbReference type="Pfam" id="PF18052"/>
    </source>
</evidence>
<sequence length="1337" mass="152940">MVGVGEMIASSVVKEIIGRLTQPVIDEIAMQWGYKGEVQQMVEKMKDLAALMHDADLRLRRGEENGQAAGRWLMKLKSVAYDIEDVLDDLEAPNSQPKCHILIQRITKPHKLDKVRKKIDELERENLTPRLVVHHEARPEVRRNNETFAASNRTGMVEKGLASTRYLIVLDDLWEEDGDNLEKLKLMLQYGSKGSKIIVTTRNISVVRKLCVGNLANERKVCPVPESTQINLNIVAPEHCWEVMKQRAFGPRDHGRSDLEKIGIQIAQNCGGLPLVLCALGQVMSESKDVKRWEDIRDTKIDLSLEDLYQKKILECLMPSYYYMKVDFKICFTYLAAFPKGSIMNTNRLVQQWDALGYIPHEYDGQICIDYLLGMSFLQISGSASVSPNSMHAKAPREVIMHDLVHELASVIIAEEFLILDADDTIPRNWKAAIHCRHTQLIKYKKQTNVFKDLPGKLRSLHFRNSQDLQLPKKAFSRYKYMRVLNLSPSGNIGGSVRLPSSMHKLKLLRYFDATSLPITSLPKSFMKLLNMQTLIMSNCSLKALPDNMCSLHKLCYLDLSKNKNLSKLPKSLGKLSKLSFLNLLGCSILQELPESICQLTCLQHLNMSECLGIQNLPDKFGTLPNLLFLSLSGCSKLTKLPESFSLKYLKHLNLSNCHKLENLPQDFGNLQNLVFLSLSDCYKVSVLPESFCRLIHLNDLDLSDCHDLSELPDCFGNLSELDSLNLTSCSKLQLLPESFCKLLKLRYLNLSYCMRLEKLPSSLGALKLQSLDISYSKLYDLPDSIYEMTTLTELVVVSAKDKVFLKASDIRKHLNFPEVIVHTVHQTENKECSSIVELEQLTCKELQVLQLQNVRHPEDAERAKLRDKTDLLRLYLSFGLQGEDDKSVLERLIPPRTLETFYLNRYTSKDFPTWMSDVSFYLPSLTLIKLSGLRTCDNLPPLGQLPNLRSLVLVRIPNLRKIGKEFYGEAGGTCTKLRFIRLTSMENMVELWTTLSGEENEEPLIPNLHSLEIKDCPKLEFLPYPPRCMFWHLTNSNMVLPERGFGKLYSSALPFHMVVNNCNFSPEKWNRFQHLPTLEILLLNACNGLRVFPEAMRCLASLTKVCLWSLKDLVTLPEWLGNLRSLEKISIKNCPTVTYLPESIKSLPALRVLWLTECNGLTVLPEWMGQLISLQEFYVISCQNLTSLPESTRNLGVLKKLYIWGCPSMVERCQGEDAHMISHIPEVVLQGKTIGALLLSRIVITPTLCTMWINLIQEVKTEQLLVLCRTGLDFRKCWWVDFRRRRSINFRRSRSIDIWTRRRVDFLRPNQEKPVMFCSSCNWSWIVSDFPGVRKS</sequence>
<evidence type="ECO:0000259" key="10">
    <source>
        <dbReference type="Pfam" id="PF23559"/>
    </source>
</evidence>
<dbReference type="InterPro" id="IPR058922">
    <property type="entry name" value="WHD_DRP"/>
</dbReference>
<dbReference type="Pfam" id="PF23598">
    <property type="entry name" value="LRR_14"/>
    <property type="match status" value="2"/>
</dbReference>
<dbReference type="PANTHER" id="PTHR36766">
    <property type="entry name" value="PLANT BROAD-SPECTRUM MILDEW RESISTANCE PROTEIN RPW8"/>
    <property type="match status" value="1"/>
</dbReference>
<evidence type="ECO:0000256" key="4">
    <source>
        <dbReference type="ARBA" id="ARBA00022741"/>
    </source>
</evidence>
<evidence type="ECO:0000259" key="11">
    <source>
        <dbReference type="Pfam" id="PF23598"/>
    </source>
</evidence>
<comment type="caution">
    <text evidence="13">The sequence shown here is derived from an EMBL/GenBank/DDBJ whole genome shotgun (WGS) entry which is preliminary data.</text>
</comment>
<evidence type="ECO:0000256" key="6">
    <source>
        <dbReference type="ARBA" id="ARBA00022840"/>
    </source>
</evidence>
<dbReference type="Gene3D" id="1.10.8.430">
    <property type="entry name" value="Helical domain of apoptotic protease-activating factors"/>
    <property type="match status" value="1"/>
</dbReference>
<dbReference type="GO" id="GO:0005524">
    <property type="term" value="F:ATP binding"/>
    <property type="evidence" value="ECO:0007669"/>
    <property type="project" value="UniProtKB-KW"/>
</dbReference>
<dbReference type="EMBL" id="JAUUTY010000003">
    <property type="protein sequence ID" value="KAK1669686.1"/>
    <property type="molecule type" value="Genomic_DNA"/>
</dbReference>
<dbReference type="Pfam" id="PF00560">
    <property type="entry name" value="LRR_1"/>
    <property type="match status" value="1"/>
</dbReference>
<feature type="domain" description="Disease resistance R13L4/SHOC-2-like LRR" evidence="11">
    <location>
        <begin position="630"/>
        <end position="731"/>
    </location>
</feature>
<dbReference type="InterPro" id="IPR001611">
    <property type="entry name" value="Leu-rich_rpt"/>
</dbReference>
<dbReference type="InterPro" id="IPR042197">
    <property type="entry name" value="Apaf_helical"/>
</dbReference>
<dbReference type="Gene3D" id="3.80.10.10">
    <property type="entry name" value="Ribonuclease Inhibitor"/>
    <property type="match status" value="4"/>
</dbReference>
<dbReference type="GO" id="GO:0043531">
    <property type="term" value="F:ADP binding"/>
    <property type="evidence" value="ECO:0007669"/>
    <property type="project" value="InterPro"/>
</dbReference>
<comment type="similarity">
    <text evidence="1">Belongs to the disease resistance NB-LRR family.</text>
</comment>
<dbReference type="PRINTS" id="PR00364">
    <property type="entry name" value="DISEASERSIST"/>
</dbReference>